<proteinExistence type="inferred from homology"/>
<dbReference type="CDD" id="cd00221">
    <property type="entry name" value="Vsr"/>
    <property type="match status" value="1"/>
</dbReference>
<protein>
    <recommendedName>
        <fullName evidence="6">Very short patch repair endonuclease</fullName>
        <ecNumber evidence="6">3.1.-.-</ecNumber>
    </recommendedName>
</protein>
<dbReference type="InterPro" id="IPR011335">
    <property type="entry name" value="Restrct_endonuc-II-like"/>
</dbReference>
<keyword evidence="4 6" id="KW-0378">Hydrolase</keyword>
<keyword evidence="8" id="KW-1185">Reference proteome</keyword>
<dbReference type="Gene3D" id="3.40.960.10">
    <property type="entry name" value="VSR Endonuclease"/>
    <property type="match status" value="1"/>
</dbReference>
<dbReference type="RefSeq" id="WP_197318000.1">
    <property type="nucleotide sequence ID" value="NZ_JADZSC010000003.1"/>
</dbReference>
<dbReference type="Proteomes" id="UP000614490">
    <property type="component" value="Unassembled WGS sequence"/>
</dbReference>
<gene>
    <name evidence="7" type="ORF">H0267_14190</name>
</gene>
<organism evidence="7 8">
    <name type="scientific">Halobacillus yeomjeoni</name>
    <dbReference type="NCBI Taxonomy" id="311194"/>
    <lineage>
        <taxon>Bacteria</taxon>
        <taxon>Bacillati</taxon>
        <taxon>Bacillota</taxon>
        <taxon>Bacilli</taxon>
        <taxon>Bacillales</taxon>
        <taxon>Bacillaceae</taxon>
        <taxon>Halobacillus</taxon>
    </lineage>
</organism>
<comment type="caution">
    <text evidence="7">The sequence shown here is derived from an EMBL/GenBank/DDBJ whole genome shotgun (WGS) entry which is preliminary data.</text>
</comment>
<dbReference type="PIRSF" id="PIRSF018267">
    <property type="entry name" value="VSR_endonuc"/>
    <property type="match status" value="1"/>
</dbReference>
<dbReference type="InterPro" id="IPR004603">
    <property type="entry name" value="DNA_mismatch_endonuc_vsr"/>
</dbReference>
<keyword evidence="2 6" id="KW-0255">Endonuclease</keyword>
<sequence>MDNLTKEQRKKNMRNITSRSKVEDRVSRELWRRGYRFRKNNKKLFGKPDISIKKYKIVIFIDSCFWHVCPEHSNMPQTNPDFWKKKLNRNIERDKEVNEYYESRKWNVLRIWEHELKKKNFEKTIDRIEEFIIESKSKESNS</sequence>
<keyword evidence="3 6" id="KW-0227">DNA damage</keyword>
<evidence type="ECO:0000256" key="2">
    <source>
        <dbReference type="ARBA" id="ARBA00022759"/>
    </source>
</evidence>
<evidence type="ECO:0000256" key="4">
    <source>
        <dbReference type="ARBA" id="ARBA00022801"/>
    </source>
</evidence>
<accession>A0A931MVS4</accession>
<dbReference type="NCBIfam" id="TIGR00632">
    <property type="entry name" value="vsr"/>
    <property type="match status" value="1"/>
</dbReference>
<dbReference type="Pfam" id="PF03852">
    <property type="entry name" value="Vsr"/>
    <property type="match status" value="1"/>
</dbReference>
<evidence type="ECO:0000256" key="5">
    <source>
        <dbReference type="ARBA" id="ARBA00023204"/>
    </source>
</evidence>
<evidence type="ECO:0000313" key="8">
    <source>
        <dbReference type="Proteomes" id="UP000614490"/>
    </source>
</evidence>
<dbReference type="GO" id="GO:0006298">
    <property type="term" value="P:mismatch repair"/>
    <property type="evidence" value="ECO:0007669"/>
    <property type="project" value="UniProtKB-UniRule"/>
</dbReference>
<evidence type="ECO:0000256" key="1">
    <source>
        <dbReference type="ARBA" id="ARBA00022722"/>
    </source>
</evidence>
<dbReference type="GO" id="GO:0004519">
    <property type="term" value="F:endonuclease activity"/>
    <property type="evidence" value="ECO:0007669"/>
    <property type="project" value="UniProtKB-KW"/>
</dbReference>
<keyword evidence="5 6" id="KW-0234">DNA repair</keyword>
<keyword evidence="1 6" id="KW-0540">Nuclease</keyword>
<dbReference type="EC" id="3.1.-.-" evidence="6"/>
<name>A0A931MVS4_9BACI</name>
<evidence type="ECO:0000256" key="6">
    <source>
        <dbReference type="PIRNR" id="PIRNR018267"/>
    </source>
</evidence>
<comment type="similarity">
    <text evidence="6">Belongs to the vsr family.</text>
</comment>
<evidence type="ECO:0000313" key="7">
    <source>
        <dbReference type="EMBL" id="MBH0231373.1"/>
    </source>
</evidence>
<reference evidence="7 8" key="1">
    <citation type="journal article" date="2005" name="Int. J. Syst. Evol. Microbiol.">
        <title>Halobacillus yeomjeoni sp. nov., isolated from a marine solar saltern in Korea.</title>
        <authorList>
            <person name="Yoon J.H."/>
            <person name="Kang S.J."/>
            <person name="Lee C.H."/>
            <person name="Oh H.W."/>
            <person name="Oh T.K."/>
        </authorList>
    </citation>
    <scope>NUCLEOTIDE SEQUENCE [LARGE SCALE GENOMIC DNA]</scope>
    <source>
        <strain evidence="7 8">KCTC 3957</strain>
    </source>
</reference>
<comment type="function">
    <text evidence="6">May nick specific sequences that contain T:G mispairs resulting from m5C-deamination.</text>
</comment>
<evidence type="ECO:0000256" key="3">
    <source>
        <dbReference type="ARBA" id="ARBA00022763"/>
    </source>
</evidence>
<dbReference type="GO" id="GO:0016787">
    <property type="term" value="F:hydrolase activity"/>
    <property type="evidence" value="ECO:0007669"/>
    <property type="project" value="UniProtKB-KW"/>
</dbReference>
<dbReference type="AlphaFoldDB" id="A0A931MVS4"/>
<dbReference type="SUPFAM" id="SSF52980">
    <property type="entry name" value="Restriction endonuclease-like"/>
    <property type="match status" value="1"/>
</dbReference>
<dbReference type="EMBL" id="JADZSC010000003">
    <property type="protein sequence ID" value="MBH0231373.1"/>
    <property type="molecule type" value="Genomic_DNA"/>
</dbReference>